<organism evidence="1">
    <name type="scientific">Indivirus ILV1</name>
    <dbReference type="NCBI Taxonomy" id="1977633"/>
    <lineage>
        <taxon>Viruses</taxon>
        <taxon>Varidnaviria</taxon>
        <taxon>Bamfordvirae</taxon>
        <taxon>Nucleocytoviricota</taxon>
        <taxon>Megaviricetes</taxon>
        <taxon>Imitervirales</taxon>
        <taxon>Mimiviridae</taxon>
        <taxon>Klosneuvirinae</taxon>
        <taxon>Indivirus</taxon>
    </lineage>
</organism>
<reference evidence="1" key="1">
    <citation type="journal article" date="2017" name="Science">
        <title>Giant viruses with an expanded complement of translation system components.</title>
        <authorList>
            <person name="Schulz F."/>
            <person name="Yutin N."/>
            <person name="Ivanova N.N."/>
            <person name="Ortega D.R."/>
            <person name="Lee T.K."/>
            <person name="Vierheilig J."/>
            <person name="Daims H."/>
            <person name="Horn M."/>
            <person name="Wagner M."/>
            <person name="Jensen G.J."/>
            <person name="Kyrpides N.C."/>
            <person name="Koonin E.V."/>
            <person name="Woyke T."/>
        </authorList>
    </citation>
    <scope>NUCLEOTIDE SEQUENCE</scope>
    <source>
        <strain evidence="1">ILV1</strain>
    </source>
</reference>
<name>A0A1V0SCY1_9VIRU</name>
<protein>
    <submittedName>
        <fullName evidence="1">Uncharacterized protein</fullName>
    </submittedName>
</protein>
<proteinExistence type="predicted"/>
<dbReference type="EMBL" id="KY684085">
    <property type="protein sequence ID" value="ARF09573.1"/>
    <property type="molecule type" value="Genomic_DNA"/>
</dbReference>
<gene>
    <name evidence="1" type="ORF">Indivirus_1_196</name>
</gene>
<sequence length="178" mass="21095">MDQEHPQTQPQYVQQLYLGMADFKPYYYLSKASIGQIMICFQNILSVIPKSEYESKLYSVIIPEINQLVQQYNNMLVFKNYPEMLVRYYSLLTKLPSNISIYKEEHNYIQLKNPKIGALIKAAKQRLYFVITREVPDIYKINSSLSNEFNNLKDDCQKFYESMINFEKIFIQAVRNAK</sequence>
<evidence type="ECO:0000313" key="1">
    <source>
        <dbReference type="EMBL" id="ARF09573.1"/>
    </source>
</evidence>
<accession>A0A1V0SCY1</accession>